<reference evidence="1" key="1">
    <citation type="submission" date="2023-04" db="EMBL/GenBank/DDBJ databases">
        <title>Draft Genome sequencing of Naganishia species isolated from polar environments using Oxford Nanopore Technology.</title>
        <authorList>
            <person name="Leo P."/>
            <person name="Venkateswaran K."/>
        </authorList>
    </citation>
    <scope>NUCLEOTIDE SEQUENCE</scope>
    <source>
        <strain evidence="1">MNA-CCFEE 5423</strain>
    </source>
</reference>
<proteinExistence type="predicted"/>
<gene>
    <name evidence="1" type="ORF">QFC21_004872</name>
</gene>
<evidence type="ECO:0000313" key="2">
    <source>
        <dbReference type="Proteomes" id="UP001227268"/>
    </source>
</evidence>
<keyword evidence="2" id="KW-1185">Reference proteome</keyword>
<name>A0ACC2VDQ1_9TREE</name>
<dbReference type="Proteomes" id="UP001227268">
    <property type="component" value="Unassembled WGS sequence"/>
</dbReference>
<protein>
    <submittedName>
        <fullName evidence="1">Uncharacterized protein</fullName>
    </submittedName>
</protein>
<dbReference type="EMBL" id="JASBWT010000017">
    <property type="protein sequence ID" value="KAJ9097203.1"/>
    <property type="molecule type" value="Genomic_DNA"/>
</dbReference>
<accession>A0ACC2VDQ1</accession>
<comment type="caution">
    <text evidence="1">The sequence shown here is derived from an EMBL/GenBank/DDBJ whole genome shotgun (WGS) entry which is preliminary data.</text>
</comment>
<evidence type="ECO:0000313" key="1">
    <source>
        <dbReference type="EMBL" id="KAJ9097203.1"/>
    </source>
</evidence>
<organism evidence="1 2">
    <name type="scientific">Naganishia friedmannii</name>
    <dbReference type="NCBI Taxonomy" id="89922"/>
    <lineage>
        <taxon>Eukaryota</taxon>
        <taxon>Fungi</taxon>
        <taxon>Dikarya</taxon>
        <taxon>Basidiomycota</taxon>
        <taxon>Agaricomycotina</taxon>
        <taxon>Tremellomycetes</taxon>
        <taxon>Filobasidiales</taxon>
        <taxon>Filobasidiaceae</taxon>
        <taxon>Naganishia</taxon>
    </lineage>
</organism>
<sequence length="1708" mass="181455">MFSRRRTNSTSSAAGERNQGQAYHLQPSGAPSGPGNNNNFTVSDMPAVKNAEKGATEGKRKSFMGIHFGGHKEKTAGKEKDGQGVTVQQRQSMDQPRRPPGAGPRESFSMGRSSISGPPRPQYSGNQGQRPGSPARAGSAGGRVVSQPNPSSYDTQRNPTTMGQVDDGNGMNNRPFQMQEQGRGRAGSFTPPPPSGLLLSTTQGPATGGGSFHSSSPGKGSFSLSRPGSVGSGTHQPGPNMLDNGNGRMMNEENGSPHHGGGRAFPRSQSQAQLAPPTPGNGATTAAQGASFAVSGRPGTASQDRYNGGGATQAPLQTGQAARPLGTLSKTGNPAPSQQSLSGTAASGNTKTPGSPRSGSGGGINAALANVLKSYTDLNASQAGKLYASSPPELEMIFARQTNGAQPKQGPPGSITNDWDKVWLQLTGTSLYSTIELLNPLPPPPHRGNSQPYPFCFSLNTAGSNRILLSCPSEQDRTLFVSALRLSAWEKSRLEEIYTGHLLRTFVSGGRAPVVAGNANPNWNEPDASMSKGTMEGWVRVRVMGTIEWKRLWLVLSAPVSPVGSRNQDAGASAGEKKRKSLFSFASHDKHPTAADQGARVAGVASTRPLGMEEGAQGASAVFYREAPVRGKGSKNVALPEPLLQITHVTQAQVFFAFGYAVYPEQVDVIPMSNLLKVTGRISGDLVVVEGRPRLNGWAMIMCEKQDQETPASGASQPVVVDMLRWATGFHDAFGLYGRPKNYSWDKGDPVSLFFAYQDQGPNRLFLDTTQASTIDPNLDNVARARQMYANMVTQRLIDDLQGSRTTTPSQYSNTSQSTNRPTFAGASNSSLNLAQPSPEQQASPDVNSSREQVDELSSDDEEGQYQDHLSGSAYRGSDQQVTSGEMTHNENGTPTMHPLRADTLTPITEKSDVASRKTSINTMNTMNTLDRARLGGSQTSNKAITQQGSGSGSSHLGRNPSTGTRLVEQMVIEEVMTSSPATSTQPQLPSDETLNILSEPTVTPKNGNFDRRDMADQHESQAMTSPKEMRALADTPLTARQPIEVVAPKPQKPSDAFDEAAVLQDNAYLLDQIALVASPGKGRATISPRLPGKSIDSMESTSPLETEKSARSLLGRKPSGARAMPAKRQASGASQVPSLEPVHDEQRPVTPPASSPALIFRQPAPTATHNGIAPSPSLNADAMAALTFLDGAASPRKTREPSPLAVKRQPEEQDQGDQKAAYRSSFAPSRAVQDRRVRAQEAETHRDNVMTKPGVRRAPHQRKKTDWSASSDDEDSEEDENSESDSEAEQEKRSTAPPTRPSSVTGARNDIPQAASQMSLGRGGNGRPLPNPDESRRVSRNLPPIPGSQRALSAAYPEFRTQPLTLSDNQRSASWAYQDAPGISGMPAQNSPLSSAYNSGDEARLAAPAYRPPPRKNMWNSDLDAPHVGIEPNEPSQKFVQLEPGSAQMTKAFTPHGLLQAGLQDKEDRSAKRQEENAKETGSSLVNVPNKPPPPQAGLLGAITAHERDRKAPGGIGAALTERERDRRLAEERQRQIDDLQTLQRQTMFGQASSPGYDYSRPMSAYGGSNAGMGYPMQMNNPSMMWGMGNPYAAQAMMAANMAYQNSIMMAMSAGGSQYGGGSPGGGGVGDQRATSPMFSPPPPMMMPPPPMMSPGIGYPGFSSPMMPPWGGLMMPPPPSLHMPPSNTGPRNGGDGAVGGGQGHGGK</sequence>